<dbReference type="Proteomes" id="UP000249842">
    <property type="component" value="Unassembled WGS sequence"/>
</dbReference>
<evidence type="ECO:0000259" key="4">
    <source>
        <dbReference type="PROSITE" id="PS50893"/>
    </source>
</evidence>
<dbReference type="GO" id="GO:0005886">
    <property type="term" value="C:plasma membrane"/>
    <property type="evidence" value="ECO:0007669"/>
    <property type="project" value="TreeGrafter"/>
</dbReference>
<dbReference type="InterPro" id="IPR017911">
    <property type="entry name" value="MacB-like_ATP-bd"/>
</dbReference>
<dbReference type="Pfam" id="PF00005">
    <property type="entry name" value="ABC_tran"/>
    <property type="match status" value="1"/>
</dbReference>
<dbReference type="GO" id="GO:0016887">
    <property type="term" value="F:ATP hydrolysis activity"/>
    <property type="evidence" value="ECO:0007669"/>
    <property type="project" value="InterPro"/>
</dbReference>
<accession>A0A328B008</accession>
<protein>
    <submittedName>
        <fullName evidence="5">ABC transporter</fullName>
    </submittedName>
</protein>
<dbReference type="PROSITE" id="PS00211">
    <property type="entry name" value="ABC_TRANSPORTER_1"/>
    <property type="match status" value="1"/>
</dbReference>
<keyword evidence="1" id="KW-0813">Transport</keyword>
<gene>
    <name evidence="5" type="ORF">DJ021_00355</name>
</gene>
<evidence type="ECO:0000256" key="1">
    <source>
        <dbReference type="ARBA" id="ARBA00022448"/>
    </source>
</evidence>
<keyword evidence="6" id="KW-1185">Reference proteome</keyword>
<comment type="caution">
    <text evidence="5">The sequence shown here is derived from an EMBL/GenBank/DDBJ whole genome shotgun (WGS) entry which is preliminary data.</text>
</comment>
<evidence type="ECO:0000256" key="2">
    <source>
        <dbReference type="ARBA" id="ARBA00022741"/>
    </source>
</evidence>
<dbReference type="GO" id="GO:0005524">
    <property type="term" value="F:ATP binding"/>
    <property type="evidence" value="ECO:0007669"/>
    <property type="project" value="UniProtKB-KW"/>
</dbReference>
<feature type="domain" description="ABC transporter" evidence="4">
    <location>
        <begin position="9"/>
        <end position="233"/>
    </location>
</feature>
<dbReference type="InterPro" id="IPR027417">
    <property type="entry name" value="P-loop_NTPase"/>
</dbReference>
<evidence type="ECO:0000313" key="5">
    <source>
        <dbReference type="EMBL" id="RAK58368.1"/>
    </source>
</evidence>
<dbReference type="EMBL" id="QFYP01000001">
    <property type="protein sequence ID" value="RAK58368.1"/>
    <property type="molecule type" value="Genomic_DNA"/>
</dbReference>
<dbReference type="CDD" id="cd03255">
    <property type="entry name" value="ABC_MJ0796_LolCDE_FtsE"/>
    <property type="match status" value="1"/>
</dbReference>
<dbReference type="InterPro" id="IPR003439">
    <property type="entry name" value="ABC_transporter-like_ATP-bd"/>
</dbReference>
<dbReference type="PROSITE" id="PS50893">
    <property type="entry name" value="ABC_TRANSPORTER_2"/>
    <property type="match status" value="1"/>
</dbReference>
<organism evidence="5 6">
    <name type="scientific">Phenylobacterium hankyongense</name>
    <dbReference type="NCBI Taxonomy" id="1813876"/>
    <lineage>
        <taxon>Bacteria</taxon>
        <taxon>Pseudomonadati</taxon>
        <taxon>Pseudomonadota</taxon>
        <taxon>Alphaproteobacteria</taxon>
        <taxon>Caulobacterales</taxon>
        <taxon>Caulobacteraceae</taxon>
        <taxon>Phenylobacterium</taxon>
    </lineage>
</organism>
<dbReference type="InterPro" id="IPR003593">
    <property type="entry name" value="AAA+_ATPase"/>
</dbReference>
<dbReference type="PANTHER" id="PTHR24220">
    <property type="entry name" value="IMPORT ATP-BINDING PROTEIN"/>
    <property type="match status" value="1"/>
</dbReference>
<dbReference type="SMART" id="SM00382">
    <property type="entry name" value="AAA"/>
    <property type="match status" value="1"/>
</dbReference>
<sequence length="233" mass="24534">MTDQIADPLVLEQVSLTLPSAAGPVEILRGLDVRVGAGERVALVGPSGSGKSSLIAVAAGLERPTGGRVLLFGQDLAGLDEDRRARLRRGRVSLVFQAFHLLPNMTAEENVAAPLEIARAPDATATARVWLDRVGLAGRTRHYPHQLSGGEQQRVALARALASRPSLLFADEPTGNLDAANAAHVAELMFDLVAETGAALVLVTHDEALAARADRAVRLRDGRLAADKARVSA</sequence>
<dbReference type="Gene3D" id="3.40.50.300">
    <property type="entry name" value="P-loop containing nucleotide triphosphate hydrolases"/>
    <property type="match status" value="1"/>
</dbReference>
<keyword evidence="2" id="KW-0547">Nucleotide-binding</keyword>
<dbReference type="SUPFAM" id="SSF52540">
    <property type="entry name" value="P-loop containing nucleoside triphosphate hydrolases"/>
    <property type="match status" value="1"/>
</dbReference>
<dbReference type="GO" id="GO:0022857">
    <property type="term" value="F:transmembrane transporter activity"/>
    <property type="evidence" value="ECO:0007669"/>
    <property type="project" value="TreeGrafter"/>
</dbReference>
<dbReference type="RefSeq" id="WP_111455640.1">
    <property type="nucleotide sequence ID" value="NZ_QFYP01000001.1"/>
</dbReference>
<keyword evidence="3" id="KW-0067">ATP-binding</keyword>
<evidence type="ECO:0000313" key="6">
    <source>
        <dbReference type="Proteomes" id="UP000249842"/>
    </source>
</evidence>
<name>A0A328B008_9CAUL</name>
<dbReference type="InterPro" id="IPR015854">
    <property type="entry name" value="ABC_transpr_LolD-like"/>
</dbReference>
<evidence type="ECO:0000256" key="3">
    <source>
        <dbReference type="ARBA" id="ARBA00022840"/>
    </source>
</evidence>
<dbReference type="OrthoDB" id="9802264at2"/>
<proteinExistence type="predicted"/>
<dbReference type="InterPro" id="IPR017871">
    <property type="entry name" value="ABC_transporter-like_CS"/>
</dbReference>
<reference evidence="6" key="1">
    <citation type="submission" date="2018-05" db="EMBL/GenBank/DDBJ databases">
        <authorList>
            <person name="Li X."/>
        </authorList>
    </citation>
    <scope>NUCLEOTIDE SEQUENCE [LARGE SCALE GENOMIC DNA]</scope>
    <source>
        <strain evidence="6">HKS-05</strain>
    </source>
</reference>
<dbReference type="AlphaFoldDB" id="A0A328B008"/>